<accession>A0A368JRV6</accession>
<dbReference type="EMBL" id="QOWE01000004">
    <property type="protein sequence ID" value="RCR70399.1"/>
    <property type="molecule type" value="Genomic_DNA"/>
</dbReference>
<feature type="region of interest" description="Disordered" evidence="1">
    <location>
        <begin position="51"/>
        <end position="82"/>
    </location>
</feature>
<protein>
    <submittedName>
        <fullName evidence="2">Uncharacterized protein</fullName>
    </submittedName>
</protein>
<feature type="compositionally biased region" description="Basic and acidic residues" evidence="1">
    <location>
        <begin position="73"/>
        <end position="82"/>
    </location>
</feature>
<proteinExistence type="predicted"/>
<dbReference type="Proteomes" id="UP000253383">
    <property type="component" value="Unassembled WGS sequence"/>
</dbReference>
<comment type="caution">
    <text evidence="2">The sequence shown here is derived from an EMBL/GenBank/DDBJ whole genome shotgun (WGS) entry which is preliminary data.</text>
</comment>
<sequence length="82" mass="9494">MSEPENTLVTSPFNVRNKINNEMDQENKILHPESKQKMLQTSFQLPFRLPGKELKKNGDTPANPALVPFQTRNKTDLFERKP</sequence>
<gene>
    <name evidence="2" type="ORF">DUE52_05445</name>
</gene>
<dbReference type="AlphaFoldDB" id="A0A368JRV6"/>
<keyword evidence="3" id="KW-1185">Reference proteome</keyword>
<reference evidence="2 3" key="1">
    <citation type="submission" date="2018-07" db="EMBL/GenBank/DDBJ databases">
        <title>Genome analysis of Larkinella rosea.</title>
        <authorList>
            <person name="Zhou Z."/>
            <person name="Wang G."/>
        </authorList>
    </citation>
    <scope>NUCLEOTIDE SEQUENCE [LARGE SCALE GENOMIC DNA]</scope>
    <source>
        <strain evidence="3">zzj9</strain>
    </source>
</reference>
<name>A0A368JRV6_9BACT</name>
<evidence type="ECO:0000313" key="2">
    <source>
        <dbReference type="EMBL" id="RCR70399.1"/>
    </source>
</evidence>
<evidence type="ECO:0000256" key="1">
    <source>
        <dbReference type="SAM" id="MobiDB-lite"/>
    </source>
</evidence>
<organism evidence="2 3">
    <name type="scientific">Larkinella punicea</name>
    <dbReference type="NCBI Taxonomy" id="2315727"/>
    <lineage>
        <taxon>Bacteria</taxon>
        <taxon>Pseudomonadati</taxon>
        <taxon>Bacteroidota</taxon>
        <taxon>Cytophagia</taxon>
        <taxon>Cytophagales</taxon>
        <taxon>Spirosomataceae</taxon>
        <taxon>Larkinella</taxon>
    </lineage>
</organism>
<evidence type="ECO:0000313" key="3">
    <source>
        <dbReference type="Proteomes" id="UP000253383"/>
    </source>
</evidence>